<organism evidence="3 4">
    <name type="scientific">Rhodocyclus tenuis</name>
    <name type="common">Rhodospirillum tenue</name>
    <dbReference type="NCBI Taxonomy" id="1066"/>
    <lineage>
        <taxon>Bacteria</taxon>
        <taxon>Pseudomonadati</taxon>
        <taxon>Pseudomonadota</taxon>
        <taxon>Betaproteobacteria</taxon>
        <taxon>Rhodocyclales</taxon>
        <taxon>Rhodocyclaceae</taxon>
        <taxon>Rhodocyclus</taxon>
    </lineage>
</organism>
<sequence length="120" mass="12910">MKNALLHLFLALLAVSAQAGDFSYRGVRPAVIIDVRTQEEFAAGHVDGALNIPYEQIVGGVQSIRNLQKDSPILLYCRSGRRSAIARTSLEQQGYKRVMDGGGMSTLLPSLKVCTSSAAC</sequence>
<dbReference type="EMBL" id="JACIGE010000010">
    <property type="protein sequence ID" value="MBB4248301.1"/>
    <property type="molecule type" value="Genomic_DNA"/>
</dbReference>
<evidence type="ECO:0000259" key="2">
    <source>
        <dbReference type="PROSITE" id="PS50206"/>
    </source>
</evidence>
<dbReference type="PROSITE" id="PS50206">
    <property type="entry name" value="RHODANESE_3"/>
    <property type="match status" value="1"/>
</dbReference>
<dbReference type="InterPro" id="IPR052367">
    <property type="entry name" value="Thiosulfate_ST/Rhodanese-like"/>
</dbReference>
<reference evidence="3 4" key="1">
    <citation type="submission" date="2020-08" db="EMBL/GenBank/DDBJ databases">
        <title>Genome sequencing of Purple Non-Sulfur Bacteria from various extreme environments.</title>
        <authorList>
            <person name="Mayer M."/>
        </authorList>
    </citation>
    <scope>NUCLEOTIDE SEQUENCE [LARGE SCALE GENOMIC DNA]</scope>
    <source>
        <strain evidence="3 4">2761</strain>
    </source>
</reference>
<dbReference type="SMART" id="SM00450">
    <property type="entry name" value="RHOD"/>
    <property type="match status" value="1"/>
</dbReference>
<dbReference type="AlphaFoldDB" id="A0A840GA05"/>
<accession>A0A840GA05</accession>
<feature type="signal peptide" evidence="1">
    <location>
        <begin position="1"/>
        <end position="19"/>
    </location>
</feature>
<evidence type="ECO:0000313" key="3">
    <source>
        <dbReference type="EMBL" id="MBB4248301.1"/>
    </source>
</evidence>
<gene>
    <name evidence="3" type="ORF">GGD90_002693</name>
</gene>
<name>A0A840GA05_RHOTE</name>
<comment type="caution">
    <text evidence="3">The sequence shown here is derived from an EMBL/GenBank/DDBJ whole genome shotgun (WGS) entry which is preliminary data.</text>
</comment>
<evidence type="ECO:0000313" key="4">
    <source>
        <dbReference type="Proteomes" id="UP000587070"/>
    </source>
</evidence>
<proteinExistence type="predicted"/>
<dbReference type="RefSeq" id="WP_153117446.1">
    <property type="nucleotide sequence ID" value="NZ_JACIGE010000010.1"/>
</dbReference>
<dbReference type="InterPro" id="IPR001763">
    <property type="entry name" value="Rhodanese-like_dom"/>
</dbReference>
<dbReference type="OrthoDB" id="9814704at2"/>
<dbReference type="PANTHER" id="PTHR45431:SF3">
    <property type="entry name" value="RHODANESE-LIKE DOMAIN-CONTAINING PROTEIN 15, CHLOROPLASTIC"/>
    <property type="match status" value="1"/>
</dbReference>
<evidence type="ECO:0000256" key="1">
    <source>
        <dbReference type="SAM" id="SignalP"/>
    </source>
</evidence>
<dbReference type="CDD" id="cd00158">
    <property type="entry name" value="RHOD"/>
    <property type="match status" value="1"/>
</dbReference>
<feature type="chain" id="PRO_5032848992" evidence="1">
    <location>
        <begin position="20"/>
        <end position="120"/>
    </location>
</feature>
<dbReference type="SUPFAM" id="SSF52821">
    <property type="entry name" value="Rhodanese/Cell cycle control phosphatase"/>
    <property type="match status" value="1"/>
</dbReference>
<dbReference type="InterPro" id="IPR036873">
    <property type="entry name" value="Rhodanese-like_dom_sf"/>
</dbReference>
<keyword evidence="4" id="KW-1185">Reference proteome</keyword>
<keyword evidence="1" id="KW-0732">Signal</keyword>
<feature type="domain" description="Rhodanese" evidence="2">
    <location>
        <begin position="26"/>
        <end position="109"/>
    </location>
</feature>
<protein>
    <submittedName>
        <fullName evidence="3">Phage shock protein E</fullName>
    </submittedName>
</protein>
<dbReference type="Proteomes" id="UP000587070">
    <property type="component" value="Unassembled WGS sequence"/>
</dbReference>
<dbReference type="Gene3D" id="3.40.250.10">
    <property type="entry name" value="Rhodanese-like domain"/>
    <property type="match status" value="1"/>
</dbReference>
<dbReference type="PANTHER" id="PTHR45431">
    <property type="entry name" value="RHODANESE-LIKE DOMAIN-CONTAINING PROTEIN 15, CHLOROPLASTIC"/>
    <property type="match status" value="1"/>
</dbReference>
<dbReference type="Pfam" id="PF00581">
    <property type="entry name" value="Rhodanese"/>
    <property type="match status" value="1"/>
</dbReference>